<dbReference type="EMBL" id="UINC01092721">
    <property type="protein sequence ID" value="SVC46547.1"/>
    <property type="molecule type" value="Genomic_DNA"/>
</dbReference>
<dbReference type="SUPFAM" id="SSF47413">
    <property type="entry name" value="lambda repressor-like DNA-binding domains"/>
    <property type="match status" value="1"/>
</dbReference>
<proteinExistence type="predicted"/>
<dbReference type="AlphaFoldDB" id="A0A382MFN1"/>
<dbReference type="InterPro" id="IPR010982">
    <property type="entry name" value="Lambda_DNA-bd_dom_sf"/>
</dbReference>
<sequence>MQDSPLTIKQLMRRSGVTLSQVANASETTVSDVSKLLNDNLREKVQAAALRLVVAQNKEVKDYLIPLEGYSEESEETEIVSMWEQDYRKEDKMV</sequence>
<dbReference type="GO" id="GO:0003677">
    <property type="term" value="F:DNA binding"/>
    <property type="evidence" value="ECO:0007669"/>
    <property type="project" value="InterPro"/>
</dbReference>
<organism evidence="1">
    <name type="scientific">marine metagenome</name>
    <dbReference type="NCBI Taxonomy" id="408172"/>
    <lineage>
        <taxon>unclassified sequences</taxon>
        <taxon>metagenomes</taxon>
        <taxon>ecological metagenomes</taxon>
    </lineage>
</organism>
<gene>
    <name evidence="1" type="ORF">METZ01_LOCUS299401</name>
</gene>
<accession>A0A382MFN1</accession>
<reference evidence="1" key="1">
    <citation type="submission" date="2018-05" db="EMBL/GenBank/DDBJ databases">
        <authorList>
            <person name="Lanie J.A."/>
            <person name="Ng W.-L."/>
            <person name="Kazmierczak K.M."/>
            <person name="Andrzejewski T.M."/>
            <person name="Davidsen T.M."/>
            <person name="Wayne K.J."/>
            <person name="Tettelin H."/>
            <person name="Glass J.I."/>
            <person name="Rusch D."/>
            <person name="Podicherti R."/>
            <person name="Tsui H.-C.T."/>
            <person name="Winkler M.E."/>
        </authorList>
    </citation>
    <scope>NUCLEOTIDE SEQUENCE</scope>
</reference>
<name>A0A382MFN1_9ZZZZ</name>
<protein>
    <submittedName>
        <fullName evidence="1">Uncharacterized protein</fullName>
    </submittedName>
</protein>
<evidence type="ECO:0000313" key="1">
    <source>
        <dbReference type="EMBL" id="SVC46547.1"/>
    </source>
</evidence>